<dbReference type="InterPro" id="IPR013325">
    <property type="entry name" value="RNA_pol_sigma_r2"/>
</dbReference>
<dbReference type="NCBIfam" id="TIGR02983">
    <property type="entry name" value="SigE-fam_strep"/>
    <property type="match status" value="1"/>
</dbReference>
<keyword evidence="6" id="KW-1133">Transmembrane helix</keyword>
<dbReference type="GO" id="GO:0006352">
    <property type="term" value="P:DNA-templated transcription initiation"/>
    <property type="evidence" value="ECO:0007669"/>
    <property type="project" value="InterPro"/>
</dbReference>
<keyword evidence="4" id="KW-0238">DNA-binding</keyword>
<dbReference type="Proteomes" id="UP000622552">
    <property type="component" value="Unassembled WGS sequence"/>
</dbReference>
<protein>
    <submittedName>
        <fullName evidence="9">RNA polymerase sigma-70 factor (Sigma-E family)</fullName>
    </submittedName>
</protein>
<evidence type="ECO:0000259" key="8">
    <source>
        <dbReference type="Pfam" id="PF08281"/>
    </source>
</evidence>
<dbReference type="Gene3D" id="1.10.10.10">
    <property type="entry name" value="Winged helix-like DNA-binding domain superfamily/Winged helix DNA-binding domain"/>
    <property type="match status" value="1"/>
</dbReference>
<dbReference type="InterPro" id="IPR013324">
    <property type="entry name" value="RNA_pol_sigma_r3/r4-like"/>
</dbReference>
<dbReference type="PANTHER" id="PTHR43133:SF50">
    <property type="entry name" value="ECF RNA POLYMERASE SIGMA FACTOR SIGM"/>
    <property type="match status" value="1"/>
</dbReference>
<dbReference type="Gene3D" id="1.10.1740.10">
    <property type="match status" value="1"/>
</dbReference>
<evidence type="ECO:0000256" key="5">
    <source>
        <dbReference type="ARBA" id="ARBA00023163"/>
    </source>
</evidence>
<keyword evidence="3" id="KW-0731">Sigma factor</keyword>
<dbReference type="InterPro" id="IPR036388">
    <property type="entry name" value="WH-like_DNA-bd_sf"/>
</dbReference>
<evidence type="ECO:0000256" key="1">
    <source>
        <dbReference type="ARBA" id="ARBA00010641"/>
    </source>
</evidence>
<dbReference type="EMBL" id="JADOUF010000001">
    <property type="protein sequence ID" value="MBG6134528.1"/>
    <property type="molecule type" value="Genomic_DNA"/>
</dbReference>
<dbReference type="SUPFAM" id="SSF88659">
    <property type="entry name" value="Sigma3 and sigma4 domains of RNA polymerase sigma factors"/>
    <property type="match status" value="1"/>
</dbReference>
<proteinExistence type="inferred from homology"/>
<gene>
    <name evidence="9" type="ORF">IW245_000722</name>
</gene>
<evidence type="ECO:0000313" key="9">
    <source>
        <dbReference type="EMBL" id="MBG6134528.1"/>
    </source>
</evidence>
<dbReference type="InterPro" id="IPR013249">
    <property type="entry name" value="RNA_pol_sigma70_r4_t2"/>
</dbReference>
<evidence type="ECO:0000259" key="7">
    <source>
        <dbReference type="Pfam" id="PF04542"/>
    </source>
</evidence>
<dbReference type="Pfam" id="PF04542">
    <property type="entry name" value="Sigma70_r2"/>
    <property type="match status" value="1"/>
</dbReference>
<reference evidence="9" key="1">
    <citation type="submission" date="2020-11" db="EMBL/GenBank/DDBJ databases">
        <title>Sequencing the genomes of 1000 actinobacteria strains.</title>
        <authorList>
            <person name="Klenk H.-P."/>
        </authorList>
    </citation>
    <scope>NUCLEOTIDE SEQUENCE</scope>
    <source>
        <strain evidence="9">DSM 45356</strain>
    </source>
</reference>
<organism evidence="9 10">
    <name type="scientific">Longispora fulva</name>
    <dbReference type="NCBI Taxonomy" id="619741"/>
    <lineage>
        <taxon>Bacteria</taxon>
        <taxon>Bacillati</taxon>
        <taxon>Actinomycetota</taxon>
        <taxon>Actinomycetes</taxon>
        <taxon>Micromonosporales</taxon>
        <taxon>Micromonosporaceae</taxon>
        <taxon>Longispora</taxon>
    </lineage>
</organism>
<comment type="caution">
    <text evidence="9">The sequence shown here is derived from an EMBL/GenBank/DDBJ whole genome shotgun (WGS) entry which is preliminary data.</text>
</comment>
<comment type="similarity">
    <text evidence="1">Belongs to the sigma-70 factor family. ECF subfamily.</text>
</comment>
<feature type="domain" description="RNA polymerase sigma-70 region 2" evidence="7">
    <location>
        <begin position="16"/>
        <end position="74"/>
    </location>
</feature>
<evidence type="ECO:0000256" key="2">
    <source>
        <dbReference type="ARBA" id="ARBA00023015"/>
    </source>
</evidence>
<dbReference type="InterPro" id="IPR014284">
    <property type="entry name" value="RNA_pol_sigma-70_dom"/>
</dbReference>
<dbReference type="CDD" id="cd06171">
    <property type="entry name" value="Sigma70_r4"/>
    <property type="match status" value="1"/>
</dbReference>
<keyword evidence="5" id="KW-0804">Transcription</keyword>
<dbReference type="GO" id="GO:0016987">
    <property type="term" value="F:sigma factor activity"/>
    <property type="evidence" value="ECO:0007669"/>
    <property type="project" value="UniProtKB-KW"/>
</dbReference>
<sequence>MTAGTGFDEFVITRSQRLMRLALLLTRDHAAAEDLVQTALVKAWSAWRRIDEDPEPYVRRVLVNTFNSWWRRRWTAEHPTAVLPERAWSGAQGEVEDRDEVWRALTRLPRQQRAVLVLRYFEDLSEAQIAETLGVSAGAVKNYAAKGLAKLRLDPTLRELPEPHLTEQPAGTQRLVAVRGRIDRRRRLAVVGVVAAVVLAVVLGVLVTPRVNTSMPPAERRIGGFAEYHDGYHVVAVGKGTVTGPVTVTWVPASLDVGFFFHCTRPEKEDLHVTFSTVLFDGKPAPHGVTCNVNEPDNGYTYYTQAELAPLKLRLGEPVTVTLTDPVPYDAHGGTHPVPATVPTDVNVAVALGEPVPFEQYPLPARPAHLTPLDKRLPSELNYTVLSADNPSATVSWGHLTVVYHTQAPGQLLLSVNGTLTQTQTWWDYKASGHVRDLRSGPGYDYEGPAVPDIPPGTPVTITIEARYLTGDWYVEIYPNN</sequence>
<feature type="domain" description="RNA polymerase sigma factor 70 region 4 type 2" evidence="8">
    <location>
        <begin position="99"/>
        <end position="151"/>
    </location>
</feature>
<keyword evidence="6" id="KW-0472">Membrane</keyword>
<dbReference type="InterPro" id="IPR007627">
    <property type="entry name" value="RNA_pol_sigma70_r2"/>
</dbReference>
<dbReference type="GO" id="GO:0003677">
    <property type="term" value="F:DNA binding"/>
    <property type="evidence" value="ECO:0007669"/>
    <property type="project" value="UniProtKB-KW"/>
</dbReference>
<dbReference type="SUPFAM" id="SSF88946">
    <property type="entry name" value="Sigma2 domain of RNA polymerase sigma factors"/>
    <property type="match status" value="1"/>
</dbReference>
<name>A0A8J7GEV4_9ACTN</name>
<dbReference type="InterPro" id="IPR039425">
    <property type="entry name" value="RNA_pol_sigma-70-like"/>
</dbReference>
<evidence type="ECO:0000313" key="10">
    <source>
        <dbReference type="Proteomes" id="UP000622552"/>
    </source>
</evidence>
<evidence type="ECO:0000256" key="6">
    <source>
        <dbReference type="SAM" id="Phobius"/>
    </source>
</evidence>
<dbReference type="PANTHER" id="PTHR43133">
    <property type="entry name" value="RNA POLYMERASE ECF-TYPE SIGMA FACTO"/>
    <property type="match status" value="1"/>
</dbReference>
<evidence type="ECO:0000256" key="4">
    <source>
        <dbReference type="ARBA" id="ARBA00023125"/>
    </source>
</evidence>
<keyword evidence="6" id="KW-0812">Transmembrane</keyword>
<dbReference type="NCBIfam" id="TIGR02937">
    <property type="entry name" value="sigma70-ECF"/>
    <property type="match status" value="1"/>
</dbReference>
<dbReference type="InterPro" id="IPR014325">
    <property type="entry name" value="RNA_pol_sigma-E_actinobac"/>
</dbReference>
<dbReference type="RefSeq" id="WP_197001753.1">
    <property type="nucleotide sequence ID" value="NZ_JADOUF010000001.1"/>
</dbReference>
<dbReference type="Pfam" id="PF08281">
    <property type="entry name" value="Sigma70_r4_2"/>
    <property type="match status" value="1"/>
</dbReference>
<keyword evidence="2" id="KW-0805">Transcription regulation</keyword>
<feature type="transmembrane region" description="Helical" evidence="6">
    <location>
        <begin position="188"/>
        <end position="207"/>
    </location>
</feature>
<keyword evidence="10" id="KW-1185">Reference proteome</keyword>
<dbReference type="AlphaFoldDB" id="A0A8J7GEV4"/>
<evidence type="ECO:0000256" key="3">
    <source>
        <dbReference type="ARBA" id="ARBA00023082"/>
    </source>
</evidence>
<accession>A0A8J7GEV4</accession>